<organism evidence="2 3">
    <name type="scientific">Clostridium tertium</name>
    <dbReference type="NCBI Taxonomy" id="1559"/>
    <lineage>
        <taxon>Bacteria</taxon>
        <taxon>Bacillati</taxon>
        <taxon>Bacillota</taxon>
        <taxon>Clostridia</taxon>
        <taxon>Eubacteriales</taxon>
        <taxon>Clostridiaceae</taxon>
        <taxon>Clostridium</taxon>
    </lineage>
</organism>
<proteinExistence type="predicted"/>
<evidence type="ECO:0000313" key="3">
    <source>
        <dbReference type="Proteomes" id="UP001141183"/>
    </source>
</evidence>
<gene>
    <name evidence="2" type="ORF">NE398_14350</name>
</gene>
<dbReference type="GO" id="GO:0016651">
    <property type="term" value="F:oxidoreductase activity, acting on NAD(P)H"/>
    <property type="evidence" value="ECO:0007669"/>
    <property type="project" value="UniProtKB-ARBA"/>
</dbReference>
<accession>A0A9X3XNM3</accession>
<name>A0A9X3XNM3_9CLOT</name>
<dbReference type="SUPFAM" id="SSF52218">
    <property type="entry name" value="Flavoproteins"/>
    <property type="match status" value="1"/>
</dbReference>
<sequence>MKYSIVFSSVTGNTKKLSETIKNKVDECYFGKPCDEALDADVIFVGFWTIGNSCGSDIKSFIEKLSGKKVFIFGTAGYDNTKEYFSGILGSVKDLIPQSNTIIGTYMCQGKVSDAIQNKIKEAPPEKFEAIKDNLVESLNHPNENDIKLLISEIDKINL</sequence>
<protein>
    <submittedName>
        <fullName evidence="2">Flavodoxin family protein</fullName>
    </submittedName>
</protein>
<dbReference type="GO" id="GO:0010181">
    <property type="term" value="F:FMN binding"/>
    <property type="evidence" value="ECO:0007669"/>
    <property type="project" value="InterPro"/>
</dbReference>
<reference evidence="2" key="1">
    <citation type="submission" date="2022-05" db="EMBL/GenBank/DDBJ databases">
        <title>Draft genome sequence of Clostridium tertium strain CP3 isolated from Peru.</title>
        <authorList>
            <person name="Hurtado R."/>
            <person name="Lima L."/>
            <person name="Sousa T."/>
            <person name="Jaiswal A.K."/>
            <person name="Tiwari S."/>
            <person name="Maturrano L."/>
            <person name="Brenig B."/>
            <person name="Azevedo V."/>
        </authorList>
    </citation>
    <scope>NUCLEOTIDE SEQUENCE</scope>
    <source>
        <strain evidence="2">CP3</strain>
    </source>
</reference>
<dbReference type="AlphaFoldDB" id="A0A9X3XNM3"/>
<dbReference type="Proteomes" id="UP001141183">
    <property type="component" value="Unassembled WGS sequence"/>
</dbReference>
<dbReference type="InterPro" id="IPR029039">
    <property type="entry name" value="Flavoprotein-like_sf"/>
</dbReference>
<dbReference type="EMBL" id="JAMRYU010000015">
    <property type="protein sequence ID" value="MDC4241334.1"/>
    <property type="molecule type" value="Genomic_DNA"/>
</dbReference>
<dbReference type="InterPro" id="IPR008254">
    <property type="entry name" value="Flavodoxin/NO_synth"/>
</dbReference>
<dbReference type="Pfam" id="PF12641">
    <property type="entry name" value="Flavodoxin_3"/>
    <property type="match status" value="1"/>
</dbReference>
<evidence type="ECO:0000259" key="1">
    <source>
        <dbReference type="Pfam" id="PF12641"/>
    </source>
</evidence>
<dbReference type="RefSeq" id="WP_097033610.1">
    <property type="nucleotide sequence ID" value="NZ_JAMRYU010000015.1"/>
</dbReference>
<dbReference type="Gene3D" id="3.40.50.360">
    <property type="match status" value="1"/>
</dbReference>
<comment type="caution">
    <text evidence="2">The sequence shown here is derived from an EMBL/GenBank/DDBJ whole genome shotgun (WGS) entry which is preliminary data.</text>
</comment>
<evidence type="ECO:0000313" key="2">
    <source>
        <dbReference type="EMBL" id="MDC4241334.1"/>
    </source>
</evidence>
<keyword evidence="3" id="KW-1185">Reference proteome</keyword>
<feature type="domain" description="Flavodoxin-like" evidence="1">
    <location>
        <begin position="5"/>
        <end position="149"/>
    </location>
</feature>